<dbReference type="GO" id="GO:0031048">
    <property type="term" value="P:regulatory ncRNA-mediated heterochromatin formation"/>
    <property type="evidence" value="ECO:0007669"/>
    <property type="project" value="TreeGrafter"/>
</dbReference>
<evidence type="ECO:0000313" key="2">
    <source>
        <dbReference type="EMBL" id="OQR96293.1"/>
    </source>
</evidence>
<gene>
    <name evidence="2" type="ORF">THRCLA_07330</name>
</gene>
<dbReference type="Proteomes" id="UP000243217">
    <property type="component" value="Unassembled WGS sequence"/>
</dbReference>
<dbReference type="AlphaFoldDB" id="A0A1V9ZE71"/>
<dbReference type="STRING" id="74557.A0A1V9ZE71"/>
<dbReference type="PANTHER" id="PTHR21357">
    <property type="entry name" value="FAM172 FAMILY PROTEIN HOMOLOG CG10038"/>
    <property type="match status" value="1"/>
</dbReference>
<evidence type="ECO:0000313" key="3">
    <source>
        <dbReference type="Proteomes" id="UP000243217"/>
    </source>
</evidence>
<feature type="domain" description="Arb2" evidence="1">
    <location>
        <begin position="97"/>
        <end position="179"/>
    </location>
</feature>
<evidence type="ECO:0000259" key="1">
    <source>
        <dbReference type="Pfam" id="PF22749"/>
    </source>
</evidence>
<dbReference type="EMBL" id="JNBS01001979">
    <property type="protein sequence ID" value="OQR96293.1"/>
    <property type="molecule type" value="Genomic_DNA"/>
</dbReference>
<dbReference type="InterPro" id="IPR053858">
    <property type="entry name" value="Arb2_dom"/>
</dbReference>
<proteinExistence type="predicted"/>
<dbReference type="PANTHER" id="PTHR21357:SF4">
    <property type="entry name" value="FAM172 FAMILY PROTEIN HOMOLOG CG10038"/>
    <property type="match status" value="1"/>
</dbReference>
<organism evidence="2 3">
    <name type="scientific">Thraustotheca clavata</name>
    <dbReference type="NCBI Taxonomy" id="74557"/>
    <lineage>
        <taxon>Eukaryota</taxon>
        <taxon>Sar</taxon>
        <taxon>Stramenopiles</taxon>
        <taxon>Oomycota</taxon>
        <taxon>Saprolegniomycetes</taxon>
        <taxon>Saprolegniales</taxon>
        <taxon>Achlyaceae</taxon>
        <taxon>Thraustotheca</taxon>
    </lineage>
</organism>
<dbReference type="GO" id="GO:0005634">
    <property type="term" value="C:nucleus"/>
    <property type="evidence" value="ECO:0007669"/>
    <property type="project" value="TreeGrafter"/>
</dbReference>
<dbReference type="GO" id="GO:0016301">
    <property type="term" value="F:kinase activity"/>
    <property type="evidence" value="ECO:0007669"/>
    <property type="project" value="UniProtKB-KW"/>
</dbReference>
<dbReference type="InterPro" id="IPR048263">
    <property type="entry name" value="Arb2"/>
</dbReference>
<dbReference type="OrthoDB" id="63267at2759"/>
<dbReference type="Pfam" id="PF22749">
    <property type="entry name" value="Arb2"/>
    <property type="match status" value="1"/>
</dbReference>
<keyword evidence="3" id="KW-1185">Reference proteome</keyword>
<accession>A0A1V9ZE71</accession>
<keyword evidence="2" id="KW-0808">Transferase</keyword>
<dbReference type="GO" id="GO:0035197">
    <property type="term" value="F:siRNA binding"/>
    <property type="evidence" value="ECO:0007669"/>
    <property type="project" value="TreeGrafter"/>
</dbReference>
<sequence length="264" mass="29591">MTIGGLYSYLQSICGLQIISLAAEDAQTEILVSNDYAQADKLIVFVNDSGSLGVWREGNSYQADDINHPFSMLPYLKYFIIEKGYRAIVCNPYTNGTNPNDHLASVWNQLICSQTSCKVDFIVAGEGGKAVFHLLSQFEQSCYERLRRIAFLQSTHALTDENSSPKALETLGRRSVNWLGAIDKPLGSQFIPLQDRVGCVCLSTGFISPNPSHSSEIYPIELSPEHLEHMKYVIFLFVSSNPPNPRMTAIVKDIRRILREHNEE</sequence>
<reference evidence="2 3" key="1">
    <citation type="journal article" date="2014" name="Genome Biol. Evol.">
        <title>The secreted proteins of Achlya hypogyna and Thraustotheca clavata identify the ancestral oomycete secretome and reveal gene acquisitions by horizontal gene transfer.</title>
        <authorList>
            <person name="Misner I."/>
            <person name="Blouin N."/>
            <person name="Leonard G."/>
            <person name="Richards T.A."/>
            <person name="Lane C.E."/>
        </authorList>
    </citation>
    <scope>NUCLEOTIDE SEQUENCE [LARGE SCALE GENOMIC DNA]</scope>
    <source>
        <strain evidence="2 3">ATCC 34112</strain>
    </source>
</reference>
<comment type="caution">
    <text evidence="2">The sequence shown here is derived from an EMBL/GenBank/DDBJ whole genome shotgun (WGS) entry which is preliminary data.</text>
</comment>
<keyword evidence="2" id="KW-0418">Kinase</keyword>
<name>A0A1V9ZE71_9STRA</name>
<protein>
    <submittedName>
        <fullName evidence="2">RAC family serine/threonine-protein kinase</fullName>
    </submittedName>
</protein>